<gene>
    <name evidence="1" type="ORF">CEXT_83741</name>
</gene>
<name>A0AAV4R326_CAEEX</name>
<evidence type="ECO:0000313" key="1">
    <source>
        <dbReference type="EMBL" id="GIY16125.1"/>
    </source>
</evidence>
<dbReference type="AlphaFoldDB" id="A0AAV4R326"/>
<protein>
    <recommendedName>
        <fullName evidence="3">Secreted protein</fullName>
    </recommendedName>
</protein>
<evidence type="ECO:0000313" key="2">
    <source>
        <dbReference type="Proteomes" id="UP001054945"/>
    </source>
</evidence>
<organism evidence="1 2">
    <name type="scientific">Caerostris extrusa</name>
    <name type="common">Bark spider</name>
    <name type="synonym">Caerostris bankana</name>
    <dbReference type="NCBI Taxonomy" id="172846"/>
    <lineage>
        <taxon>Eukaryota</taxon>
        <taxon>Metazoa</taxon>
        <taxon>Ecdysozoa</taxon>
        <taxon>Arthropoda</taxon>
        <taxon>Chelicerata</taxon>
        <taxon>Arachnida</taxon>
        <taxon>Araneae</taxon>
        <taxon>Araneomorphae</taxon>
        <taxon>Entelegynae</taxon>
        <taxon>Araneoidea</taxon>
        <taxon>Araneidae</taxon>
        <taxon>Caerostris</taxon>
    </lineage>
</organism>
<reference evidence="1 2" key="1">
    <citation type="submission" date="2021-06" db="EMBL/GenBank/DDBJ databases">
        <title>Caerostris extrusa draft genome.</title>
        <authorList>
            <person name="Kono N."/>
            <person name="Arakawa K."/>
        </authorList>
    </citation>
    <scope>NUCLEOTIDE SEQUENCE [LARGE SCALE GENOMIC DNA]</scope>
</reference>
<keyword evidence="2" id="KW-1185">Reference proteome</keyword>
<proteinExistence type="predicted"/>
<accession>A0AAV4R326</accession>
<evidence type="ECO:0008006" key="3">
    <source>
        <dbReference type="Google" id="ProtNLM"/>
    </source>
</evidence>
<dbReference type="EMBL" id="BPLR01007331">
    <property type="protein sequence ID" value="GIY16125.1"/>
    <property type="molecule type" value="Genomic_DNA"/>
</dbReference>
<comment type="caution">
    <text evidence="1">The sequence shown here is derived from an EMBL/GenBank/DDBJ whole genome shotgun (WGS) entry which is preliminary data.</text>
</comment>
<sequence length="74" mass="8531">MAFFFVSNPKTFTFRCFSAAFFFCGPCFSLGSRAAATSPKKLSRRALNLQERIRIKAMGKYPYPIFLENCCLQW</sequence>
<dbReference type="Proteomes" id="UP001054945">
    <property type="component" value="Unassembled WGS sequence"/>
</dbReference>